<protein>
    <recommendedName>
        <fullName evidence="1">Metal-dependent carboxypeptidase</fullName>
        <ecNumber evidence="1">3.4.17.19</ecNumber>
    </recommendedName>
</protein>
<dbReference type="InterPro" id="IPR001333">
    <property type="entry name" value="Peptidase_M32_Taq"/>
</dbReference>
<feature type="active site" description="Proton donor/acceptor" evidence="3">
    <location>
        <position position="266"/>
    </location>
</feature>
<keyword evidence="1" id="KW-0378">Hydrolase</keyword>
<dbReference type="PANTHER" id="PTHR34217:SF1">
    <property type="entry name" value="CARBOXYPEPTIDASE 1"/>
    <property type="match status" value="1"/>
</dbReference>
<dbReference type="CDD" id="cd06460">
    <property type="entry name" value="M32_Taq"/>
    <property type="match status" value="1"/>
</dbReference>
<keyword evidence="2" id="KW-0862">Zinc</keyword>
<dbReference type="OrthoDB" id="9772308at2"/>
<dbReference type="GO" id="GO:0046872">
    <property type="term" value="F:metal ion binding"/>
    <property type="evidence" value="ECO:0007669"/>
    <property type="project" value="UniProtKB-KW"/>
</dbReference>
<comment type="catalytic activity">
    <reaction evidence="1">
        <text>Release of a C-terminal amino acid with broad specificity, except for -Pro.</text>
        <dbReference type="EC" id="3.4.17.19"/>
    </reaction>
</comment>
<sequence>MSATPATGRLEAIFDKAATLGEALAVLSWDMSAMMPEGGAQARAEQMALIKTIIHQTVTAPEVQDLLGAAGSEALDPWRAANLHEMHRDWVHAAAVPAELVEALSKAESTCEMVWRDARPAADFQRVLPTLKPLLALVREAGQAKSEALGVGIYDALLDQYEPDGRSADIDLVFADLETFLPDFIERALSVQAARPAALALPGPFPTAAQKALGKTIMEVLGFDFGHGRLDESLHPFCGGIPADVRLTTRYDEAQFTKSLMGVIHETGHALYEMGLPAAPWRRQPIGRARGMQMHESQSLLMEMQACRSREFLTFAAPLLREAFQTEGPAWEPDNLARHFTRVERGFIRVDADEATYPAHVIIRYGLEKALIEGRMELDDLPEAWDAGYRRLLGITPPDDRLGCLQDIHWFGGAWGYFPTYTLGAMTAAQLFDAAKKAVPGIPAAIQRGDFAPLLLWLREHVHGKGSSLSTRGLLTQATGRPLDASVFKAHLAARYLV</sequence>
<comment type="caution">
    <text evidence="4">The sequence shown here is derived from an EMBL/GenBank/DDBJ whole genome shotgun (WGS) entry which is preliminary data.</text>
</comment>
<dbReference type="EC" id="3.4.17.19" evidence="1"/>
<dbReference type="Proteomes" id="UP000078543">
    <property type="component" value="Unassembled WGS sequence"/>
</dbReference>
<feature type="binding site" evidence="2">
    <location>
        <position position="265"/>
    </location>
    <ligand>
        <name>Zn(2+)</name>
        <dbReference type="ChEBI" id="CHEBI:29105"/>
        <note>catalytic</note>
    </ligand>
</feature>
<keyword evidence="5" id="KW-1185">Reference proteome</keyword>
<dbReference type="PANTHER" id="PTHR34217">
    <property type="entry name" value="METAL-DEPENDENT CARBOXYPEPTIDASE"/>
    <property type="match status" value="1"/>
</dbReference>
<dbReference type="Gene3D" id="1.10.1370.30">
    <property type="match status" value="1"/>
</dbReference>
<feature type="binding site" evidence="2">
    <location>
        <position position="269"/>
    </location>
    <ligand>
        <name>Zn(2+)</name>
        <dbReference type="ChEBI" id="CHEBI:29105"/>
        <note>catalytic</note>
    </ligand>
</feature>
<dbReference type="PRINTS" id="PR00998">
    <property type="entry name" value="CRBOXYPTASET"/>
</dbReference>
<evidence type="ECO:0000313" key="4">
    <source>
        <dbReference type="EMBL" id="OAN53772.1"/>
    </source>
</evidence>
<dbReference type="SUPFAM" id="SSF55486">
    <property type="entry name" value="Metalloproteases ('zincins'), catalytic domain"/>
    <property type="match status" value="1"/>
</dbReference>
<dbReference type="RefSeq" id="WP_068498751.1">
    <property type="nucleotide sequence ID" value="NZ_LWQU01000124.1"/>
</dbReference>
<comment type="cofactor">
    <cofactor evidence="2">
        <name>Zn(2+)</name>
        <dbReference type="ChEBI" id="CHEBI:29105"/>
    </cofactor>
    <text evidence="2">Binds 1 zinc ion per subunit.</text>
</comment>
<comment type="similarity">
    <text evidence="1">Belongs to the peptidase M32 family.</text>
</comment>
<keyword evidence="1 2" id="KW-0479">Metal-binding</keyword>
<dbReference type="PROSITE" id="PS52034">
    <property type="entry name" value="PEPTIDASE_M32"/>
    <property type="match status" value="1"/>
</dbReference>
<reference evidence="4 5" key="1">
    <citation type="submission" date="2016-04" db="EMBL/GenBank/DDBJ databases">
        <title>Draft genome sequence of freshwater magnetotactic bacteria Magnetospirillum marisnigri SP-1 and Magnetospirillum moscoviense BB-1.</title>
        <authorList>
            <person name="Koziaeva V."/>
            <person name="Dziuba M.V."/>
            <person name="Ivanov T.M."/>
            <person name="Kuznetsov B."/>
            <person name="Grouzdev D.S."/>
        </authorList>
    </citation>
    <scope>NUCLEOTIDE SEQUENCE [LARGE SCALE GENOMIC DNA]</scope>
    <source>
        <strain evidence="4 5">BB-1</strain>
    </source>
</reference>
<dbReference type="PIRSF" id="PIRSF006615">
    <property type="entry name" value="Zn_crbxpep_Taq"/>
    <property type="match status" value="1"/>
</dbReference>
<accession>A0A178MWS5</accession>
<dbReference type="EMBL" id="LWQU01000124">
    <property type="protein sequence ID" value="OAN53772.1"/>
    <property type="molecule type" value="Genomic_DNA"/>
</dbReference>
<evidence type="ECO:0000256" key="1">
    <source>
        <dbReference type="PIRNR" id="PIRNR006615"/>
    </source>
</evidence>
<proteinExistence type="inferred from homology"/>
<evidence type="ECO:0000256" key="2">
    <source>
        <dbReference type="PIRSR" id="PIRSR006615-1"/>
    </source>
</evidence>
<keyword evidence="1" id="KW-0121">Carboxypeptidase</keyword>
<evidence type="ECO:0000256" key="3">
    <source>
        <dbReference type="PIRSR" id="PIRSR006615-2"/>
    </source>
</evidence>
<dbReference type="AlphaFoldDB" id="A0A178MWS5"/>
<keyword evidence="1" id="KW-0482">Metalloprotease</keyword>
<keyword evidence="1" id="KW-0645">Protease</keyword>
<organism evidence="4 5">
    <name type="scientific">Magnetospirillum moscoviense</name>
    <dbReference type="NCBI Taxonomy" id="1437059"/>
    <lineage>
        <taxon>Bacteria</taxon>
        <taxon>Pseudomonadati</taxon>
        <taxon>Pseudomonadota</taxon>
        <taxon>Alphaproteobacteria</taxon>
        <taxon>Rhodospirillales</taxon>
        <taxon>Rhodospirillaceae</taxon>
        <taxon>Magnetospirillum</taxon>
    </lineage>
</organism>
<name>A0A178MWS5_9PROT</name>
<gene>
    <name evidence="4" type="ORF">A6A05_09480</name>
</gene>
<feature type="binding site" evidence="2">
    <location>
        <position position="296"/>
    </location>
    <ligand>
        <name>Zn(2+)</name>
        <dbReference type="ChEBI" id="CHEBI:29105"/>
        <note>catalytic</note>
    </ligand>
</feature>
<dbReference type="GO" id="GO:0006508">
    <property type="term" value="P:proteolysis"/>
    <property type="evidence" value="ECO:0007669"/>
    <property type="project" value="UniProtKB-UniRule"/>
</dbReference>
<dbReference type="GO" id="GO:0004181">
    <property type="term" value="F:metallocarboxypeptidase activity"/>
    <property type="evidence" value="ECO:0007669"/>
    <property type="project" value="UniProtKB-UniRule"/>
</dbReference>
<dbReference type="STRING" id="1437059.A6A05_09480"/>
<comment type="function">
    <text evidence="1">Broad specificity carboxypetidase that releases amino acids sequentially from the C-terminus, including neutral, aromatic, polar and basic residues.</text>
</comment>
<dbReference type="Pfam" id="PF02074">
    <property type="entry name" value="Peptidase_M32"/>
    <property type="match status" value="1"/>
</dbReference>
<evidence type="ECO:0000313" key="5">
    <source>
        <dbReference type="Proteomes" id="UP000078543"/>
    </source>
</evidence>